<dbReference type="InterPro" id="IPR018588">
    <property type="entry name" value="Dihaem_cytochrome-c"/>
</dbReference>
<dbReference type="Proteomes" id="UP000009173">
    <property type="component" value="Chromosome"/>
</dbReference>
<proteinExistence type="predicted"/>
<keyword evidence="1" id="KW-0449">Lipoprotein</keyword>
<sequence length="186" mass="19678" precursor="true">MQRIGRKLQCGIIFIVLACSLVCIHGSGIDAYADDGRHDRHEGRHASSVVPEMPDIYVETCGGCHMAYPAMLLPHEGWASIVGSAGAHFGTEVVMSPAQQQAVTAYLSDNAADRSGTKLGRKIARSVSGVNVSRITEVPYIQHKHRDIGAAVLTRESVGGLANCIACHPGATGGQFDDDDVAIPTD</sequence>
<reference evidence="2" key="1">
    <citation type="journal article" date="2009" name="Environ. Microbiol.">
        <title>Contribution of mobile genetic elements to Desulfovibrio vulgaris genome plasticity.</title>
        <authorList>
            <person name="Walker C.B."/>
            <person name="Stolyar S."/>
            <person name="Chivian D."/>
            <person name="Pinel N."/>
            <person name="Gabster J.A."/>
            <person name="Dehal P.S."/>
            <person name="He Z."/>
            <person name="Yang Z.K."/>
            <person name="Yen H.C."/>
            <person name="Zhou J."/>
            <person name="Wall J.D."/>
            <person name="Hazen T.C."/>
            <person name="Arkin A.P."/>
            <person name="Stahl D.A."/>
        </authorList>
    </citation>
    <scope>NUCLEOTIDE SEQUENCE [LARGE SCALE GENOMIC DNA]</scope>
    <source>
        <strain evidence="2">DP4</strain>
    </source>
</reference>
<dbReference type="Pfam" id="PF09626">
    <property type="entry name" value="DHC"/>
    <property type="match status" value="1"/>
</dbReference>
<evidence type="ECO:0000313" key="1">
    <source>
        <dbReference type="EMBL" id="ABM29816.1"/>
    </source>
</evidence>
<name>A0A0H3ABM0_NITV4</name>
<dbReference type="KEGG" id="dvl:Dvul_2805"/>
<accession>A0A0H3ABM0</accession>
<dbReference type="HOGENOM" id="CLU_121881_0_0_7"/>
<protein>
    <submittedName>
        <fullName evidence="1">Lipoprotein, putative</fullName>
    </submittedName>
</protein>
<dbReference type="AlphaFoldDB" id="A0A0H3ABM0"/>
<dbReference type="EMBL" id="CP000527">
    <property type="protein sequence ID" value="ABM29816.1"/>
    <property type="molecule type" value="Genomic_DNA"/>
</dbReference>
<organism evidence="1 2">
    <name type="scientific">Nitratidesulfovibrio vulgaris (strain DP4)</name>
    <name type="common">Desulfovibrio vulgaris</name>
    <dbReference type="NCBI Taxonomy" id="391774"/>
    <lineage>
        <taxon>Bacteria</taxon>
        <taxon>Pseudomonadati</taxon>
        <taxon>Thermodesulfobacteriota</taxon>
        <taxon>Desulfovibrionia</taxon>
        <taxon>Desulfovibrionales</taxon>
        <taxon>Desulfovibrionaceae</taxon>
        <taxon>Nitratidesulfovibrio</taxon>
    </lineage>
</organism>
<dbReference type="PROSITE" id="PS51257">
    <property type="entry name" value="PROKAR_LIPOPROTEIN"/>
    <property type="match status" value="1"/>
</dbReference>
<evidence type="ECO:0000313" key="2">
    <source>
        <dbReference type="Proteomes" id="UP000009173"/>
    </source>
</evidence>
<gene>
    <name evidence="1" type="ordered locus">Dvul_2805</name>
</gene>